<organism evidence="2 3">
    <name type="scientific">Candidatus Gottesmanbacteria bacterium RIFCSPLOWO2_01_FULL_42_22</name>
    <dbReference type="NCBI Taxonomy" id="1798391"/>
    <lineage>
        <taxon>Bacteria</taxon>
        <taxon>Candidatus Gottesmaniibacteriota</taxon>
    </lineage>
</organism>
<dbReference type="EMBL" id="MFJU01000040">
    <property type="protein sequence ID" value="OGG33459.1"/>
    <property type="molecule type" value="Genomic_DNA"/>
</dbReference>
<evidence type="ECO:0000313" key="2">
    <source>
        <dbReference type="EMBL" id="OGG33459.1"/>
    </source>
</evidence>
<name>A0A1F6B939_9BACT</name>
<feature type="transmembrane region" description="Helical" evidence="1">
    <location>
        <begin position="34"/>
        <end position="57"/>
    </location>
</feature>
<dbReference type="STRING" id="1798391.A2968_02730"/>
<evidence type="ECO:0000313" key="3">
    <source>
        <dbReference type="Proteomes" id="UP000176228"/>
    </source>
</evidence>
<feature type="transmembrane region" description="Helical" evidence="1">
    <location>
        <begin position="69"/>
        <end position="92"/>
    </location>
</feature>
<dbReference type="AlphaFoldDB" id="A0A1F6B939"/>
<keyword evidence="1" id="KW-1133">Transmembrane helix</keyword>
<dbReference type="Proteomes" id="UP000176228">
    <property type="component" value="Unassembled WGS sequence"/>
</dbReference>
<proteinExistence type="predicted"/>
<sequence length="132" mass="14593">MKSIIRKYLAACLAIFVVSELKTGLIIEKGWPNLAAAALFLSLILLLKPLLDVLMLPLNLLTLNLTNHLAFIAVIYIWGLLAWQTTFIAVNITGGKFGPFSFSSLRLTSFEAGILSSILMVVILKLSNWLFK</sequence>
<keyword evidence="1" id="KW-0812">Transmembrane</keyword>
<protein>
    <submittedName>
        <fullName evidence="2">Uncharacterized protein</fullName>
    </submittedName>
</protein>
<comment type="caution">
    <text evidence="2">The sequence shown here is derived from an EMBL/GenBank/DDBJ whole genome shotgun (WGS) entry which is preliminary data.</text>
</comment>
<evidence type="ECO:0000256" key="1">
    <source>
        <dbReference type="SAM" id="Phobius"/>
    </source>
</evidence>
<reference evidence="2 3" key="1">
    <citation type="journal article" date="2016" name="Nat. Commun.">
        <title>Thousands of microbial genomes shed light on interconnected biogeochemical processes in an aquifer system.</title>
        <authorList>
            <person name="Anantharaman K."/>
            <person name="Brown C.T."/>
            <person name="Hug L.A."/>
            <person name="Sharon I."/>
            <person name="Castelle C.J."/>
            <person name="Probst A.J."/>
            <person name="Thomas B.C."/>
            <person name="Singh A."/>
            <person name="Wilkins M.J."/>
            <person name="Karaoz U."/>
            <person name="Brodie E.L."/>
            <person name="Williams K.H."/>
            <person name="Hubbard S.S."/>
            <person name="Banfield J.F."/>
        </authorList>
    </citation>
    <scope>NUCLEOTIDE SEQUENCE [LARGE SCALE GENOMIC DNA]</scope>
</reference>
<keyword evidence="1" id="KW-0472">Membrane</keyword>
<accession>A0A1F6B939</accession>
<feature type="transmembrane region" description="Helical" evidence="1">
    <location>
        <begin position="112"/>
        <end position="131"/>
    </location>
</feature>
<gene>
    <name evidence="2" type="ORF">A2968_02730</name>
</gene>